<reference evidence="3 4" key="1">
    <citation type="submission" date="2020-08" db="EMBL/GenBank/DDBJ databases">
        <title>Sequencing the genomes of 1000 actinobacteria strains.</title>
        <authorList>
            <person name="Klenk H.-P."/>
        </authorList>
    </citation>
    <scope>NUCLEOTIDE SEQUENCE [LARGE SCALE GENOMIC DNA]</scope>
    <source>
        <strain evidence="3 4">DSM 45486</strain>
    </source>
</reference>
<dbReference type="GO" id="GO:0008897">
    <property type="term" value="F:holo-[acyl-carrier-protein] synthase activity"/>
    <property type="evidence" value="ECO:0007669"/>
    <property type="project" value="UniProtKB-EC"/>
</dbReference>
<keyword evidence="1 3" id="KW-0808">Transferase</keyword>
<dbReference type="EMBL" id="JACHMO010000001">
    <property type="protein sequence ID" value="MBB5802530.1"/>
    <property type="molecule type" value="Genomic_DNA"/>
</dbReference>
<organism evidence="3 4">
    <name type="scientific">Saccharothrix ecbatanensis</name>
    <dbReference type="NCBI Taxonomy" id="1105145"/>
    <lineage>
        <taxon>Bacteria</taxon>
        <taxon>Bacillati</taxon>
        <taxon>Actinomycetota</taxon>
        <taxon>Actinomycetes</taxon>
        <taxon>Pseudonocardiales</taxon>
        <taxon>Pseudonocardiaceae</taxon>
        <taxon>Saccharothrix</taxon>
    </lineage>
</organism>
<protein>
    <submittedName>
        <fullName evidence="3">Holo-[acyl-carrier protein] synthase</fullName>
        <ecNumber evidence="3">2.7.8.7</ecNumber>
    </submittedName>
</protein>
<accession>A0A7W9HHX1</accession>
<dbReference type="SUPFAM" id="SSF56214">
    <property type="entry name" value="4'-phosphopantetheinyl transferase"/>
    <property type="match status" value="1"/>
</dbReference>
<evidence type="ECO:0000259" key="2">
    <source>
        <dbReference type="Pfam" id="PF01648"/>
    </source>
</evidence>
<keyword evidence="4" id="KW-1185">Reference proteome</keyword>
<comment type="caution">
    <text evidence="3">The sequence shown here is derived from an EMBL/GenBank/DDBJ whole genome shotgun (WGS) entry which is preliminary data.</text>
</comment>
<feature type="domain" description="4'-phosphopantetheinyl transferase" evidence="2">
    <location>
        <begin position="17"/>
        <end position="92"/>
    </location>
</feature>
<dbReference type="Gene3D" id="3.90.470.20">
    <property type="entry name" value="4'-phosphopantetheinyl transferase domain"/>
    <property type="match status" value="1"/>
</dbReference>
<sequence length="176" mass="18494">MIDTLFGGVAGGRPVLFGVDIVDISRVTRAIAYSGPAYLRHVTTPQEHGLHPDEELAAAASVAVKECFIKAVGGRPPGFSWHDFRALGDVDHAAREWAGPLLAGAAPEVEKTTGIPLGNTMAYSVHGASHAAALTRLAPGRPAADVVGEARWGWAGDRVVALAILTATTDEEQRWP</sequence>
<evidence type="ECO:0000313" key="3">
    <source>
        <dbReference type="EMBL" id="MBB5802530.1"/>
    </source>
</evidence>
<dbReference type="InterPro" id="IPR037143">
    <property type="entry name" value="4-PPantetheinyl_Trfase_dom_sf"/>
</dbReference>
<dbReference type="RefSeq" id="WP_312869138.1">
    <property type="nucleotide sequence ID" value="NZ_JACHMO010000001.1"/>
</dbReference>
<dbReference type="InterPro" id="IPR008278">
    <property type="entry name" value="4-PPantetheinyl_Trfase_dom"/>
</dbReference>
<dbReference type="EC" id="2.7.8.7" evidence="3"/>
<dbReference type="Pfam" id="PF01648">
    <property type="entry name" value="ACPS"/>
    <property type="match status" value="1"/>
</dbReference>
<dbReference type="GO" id="GO:0000287">
    <property type="term" value="F:magnesium ion binding"/>
    <property type="evidence" value="ECO:0007669"/>
    <property type="project" value="InterPro"/>
</dbReference>
<evidence type="ECO:0000313" key="4">
    <source>
        <dbReference type="Proteomes" id="UP000552097"/>
    </source>
</evidence>
<evidence type="ECO:0000256" key="1">
    <source>
        <dbReference type="ARBA" id="ARBA00022679"/>
    </source>
</evidence>
<name>A0A7W9HHX1_9PSEU</name>
<dbReference type="AlphaFoldDB" id="A0A7W9HHX1"/>
<dbReference type="Proteomes" id="UP000552097">
    <property type="component" value="Unassembled WGS sequence"/>
</dbReference>
<proteinExistence type="predicted"/>
<gene>
    <name evidence="3" type="ORF">F4560_002298</name>
</gene>